<comment type="caution">
    <text evidence="1">The sequence shown here is derived from an EMBL/GenBank/DDBJ whole genome shotgun (WGS) entry which is preliminary data.</text>
</comment>
<protein>
    <submittedName>
        <fullName evidence="1">Uncharacterized protein</fullName>
    </submittedName>
</protein>
<dbReference type="Proteomes" id="UP000265520">
    <property type="component" value="Unassembled WGS sequence"/>
</dbReference>
<organism evidence="1 2">
    <name type="scientific">Trifolium medium</name>
    <dbReference type="NCBI Taxonomy" id="97028"/>
    <lineage>
        <taxon>Eukaryota</taxon>
        <taxon>Viridiplantae</taxon>
        <taxon>Streptophyta</taxon>
        <taxon>Embryophyta</taxon>
        <taxon>Tracheophyta</taxon>
        <taxon>Spermatophyta</taxon>
        <taxon>Magnoliopsida</taxon>
        <taxon>eudicotyledons</taxon>
        <taxon>Gunneridae</taxon>
        <taxon>Pentapetalae</taxon>
        <taxon>rosids</taxon>
        <taxon>fabids</taxon>
        <taxon>Fabales</taxon>
        <taxon>Fabaceae</taxon>
        <taxon>Papilionoideae</taxon>
        <taxon>50 kb inversion clade</taxon>
        <taxon>NPAAA clade</taxon>
        <taxon>Hologalegina</taxon>
        <taxon>IRL clade</taxon>
        <taxon>Trifolieae</taxon>
        <taxon>Trifolium</taxon>
    </lineage>
</organism>
<evidence type="ECO:0000313" key="2">
    <source>
        <dbReference type="Proteomes" id="UP000265520"/>
    </source>
</evidence>
<name>A0A392S8E6_9FABA</name>
<accession>A0A392S8E6</accession>
<feature type="non-terminal residue" evidence="1">
    <location>
        <position position="1"/>
    </location>
</feature>
<keyword evidence="2" id="KW-1185">Reference proteome</keyword>
<proteinExistence type="predicted"/>
<reference evidence="1 2" key="1">
    <citation type="journal article" date="2018" name="Front. Plant Sci.">
        <title>Red Clover (Trifolium pratense) and Zigzag Clover (T. medium) - A Picture of Genomic Similarities and Differences.</title>
        <authorList>
            <person name="Dluhosova J."/>
            <person name="Istvanek J."/>
            <person name="Nedelnik J."/>
            <person name="Repkova J."/>
        </authorList>
    </citation>
    <scope>NUCLEOTIDE SEQUENCE [LARGE SCALE GENOMIC DNA]</scope>
    <source>
        <strain evidence="2">cv. 10/8</strain>
        <tissue evidence="1">Leaf</tissue>
    </source>
</reference>
<evidence type="ECO:0000313" key="1">
    <source>
        <dbReference type="EMBL" id="MCI45118.1"/>
    </source>
</evidence>
<dbReference type="EMBL" id="LXQA010339787">
    <property type="protein sequence ID" value="MCI45118.1"/>
    <property type="molecule type" value="Genomic_DNA"/>
</dbReference>
<dbReference type="AlphaFoldDB" id="A0A392S8E6"/>
<sequence length="56" mass="6420">LKRMGDVTHEVALPPNRLNLHGVFQVLQLRECVFDLSHVTQSDDVQVRGYLTVEFV</sequence>